<dbReference type="EMBL" id="SDRB02010142">
    <property type="protein sequence ID" value="THG07289.1"/>
    <property type="molecule type" value="Genomic_DNA"/>
</dbReference>
<evidence type="ECO:0000313" key="1">
    <source>
        <dbReference type="EMBL" id="THG07289.1"/>
    </source>
</evidence>
<sequence length="188" mass="21220">MAVAFTRRSWWLWSGKHQEPKISNGSSLNSASDLGLWESDSVKFPLVNGGNMGSSSRRVKRKWQSREERKIDHEYDVVVVPSDGGCVSGSESDDSDWSVGWLEPYGPGFDSDNDSDDSFAVLVPCYGRGREENFKDKFLDTIGNVPDMYAAGLKSVSDRILNANLNHHMLTKQKLCLNEVYYNRSEDW</sequence>
<protein>
    <submittedName>
        <fullName evidence="1">Uncharacterized protein</fullName>
    </submittedName>
</protein>
<reference evidence="1 2" key="1">
    <citation type="journal article" date="2018" name="Proc. Natl. Acad. Sci. U.S.A.">
        <title>Draft genome sequence of Camellia sinensis var. sinensis provides insights into the evolution of the tea genome and tea quality.</title>
        <authorList>
            <person name="Wei C."/>
            <person name="Yang H."/>
            <person name="Wang S."/>
            <person name="Zhao J."/>
            <person name="Liu C."/>
            <person name="Gao L."/>
            <person name="Xia E."/>
            <person name="Lu Y."/>
            <person name="Tai Y."/>
            <person name="She G."/>
            <person name="Sun J."/>
            <person name="Cao H."/>
            <person name="Tong W."/>
            <person name="Gao Q."/>
            <person name="Li Y."/>
            <person name="Deng W."/>
            <person name="Jiang X."/>
            <person name="Wang W."/>
            <person name="Chen Q."/>
            <person name="Zhang S."/>
            <person name="Li H."/>
            <person name="Wu J."/>
            <person name="Wang P."/>
            <person name="Li P."/>
            <person name="Shi C."/>
            <person name="Zheng F."/>
            <person name="Jian J."/>
            <person name="Huang B."/>
            <person name="Shan D."/>
            <person name="Shi M."/>
            <person name="Fang C."/>
            <person name="Yue Y."/>
            <person name="Li F."/>
            <person name="Li D."/>
            <person name="Wei S."/>
            <person name="Han B."/>
            <person name="Jiang C."/>
            <person name="Yin Y."/>
            <person name="Xia T."/>
            <person name="Zhang Z."/>
            <person name="Bennetzen J.L."/>
            <person name="Zhao S."/>
            <person name="Wan X."/>
        </authorList>
    </citation>
    <scope>NUCLEOTIDE SEQUENCE [LARGE SCALE GENOMIC DNA]</scope>
    <source>
        <strain evidence="2">cv. Shuchazao</strain>
        <tissue evidence="1">Leaf</tissue>
    </source>
</reference>
<comment type="caution">
    <text evidence="1">The sequence shown here is derived from an EMBL/GenBank/DDBJ whole genome shotgun (WGS) entry which is preliminary data.</text>
</comment>
<accession>A0A4S4DVF2</accession>
<dbReference type="Proteomes" id="UP000306102">
    <property type="component" value="Unassembled WGS sequence"/>
</dbReference>
<keyword evidence="2" id="KW-1185">Reference proteome</keyword>
<name>A0A4S4DVF2_CAMSN</name>
<dbReference type="AlphaFoldDB" id="A0A4S4DVF2"/>
<gene>
    <name evidence="1" type="ORF">TEA_001879</name>
</gene>
<dbReference type="PANTHER" id="PTHR34464">
    <property type="entry name" value="OS09G0376300 PROTEIN"/>
    <property type="match status" value="1"/>
</dbReference>
<proteinExistence type="predicted"/>
<dbReference type="PANTHER" id="PTHR34464:SF5">
    <property type="match status" value="1"/>
</dbReference>
<organism evidence="1 2">
    <name type="scientific">Camellia sinensis var. sinensis</name>
    <name type="common">China tea</name>
    <dbReference type="NCBI Taxonomy" id="542762"/>
    <lineage>
        <taxon>Eukaryota</taxon>
        <taxon>Viridiplantae</taxon>
        <taxon>Streptophyta</taxon>
        <taxon>Embryophyta</taxon>
        <taxon>Tracheophyta</taxon>
        <taxon>Spermatophyta</taxon>
        <taxon>Magnoliopsida</taxon>
        <taxon>eudicotyledons</taxon>
        <taxon>Gunneridae</taxon>
        <taxon>Pentapetalae</taxon>
        <taxon>asterids</taxon>
        <taxon>Ericales</taxon>
        <taxon>Theaceae</taxon>
        <taxon>Camellia</taxon>
    </lineage>
</organism>
<evidence type="ECO:0000313" key="2">
    <source>
        <dbReference type="Proteomes" id="UP000306102"/>
    </source>
</evidence>